<name>A0A6J8EA37_MYTCO</name>
<dbReference type="Proteomes" id="UP000507470">
    <property type="component" value="Unassembled WGS sequence"/>
</dbReference>
<sequence>MFYSVLNTKPEIEYSADLRFPLFAAVYQGTLPVTNATVKAVIEDGTGESFSILLKDNAIGADASLNDSNDGIYSGYILPYTSNANGRLSIKVIREGYFSKVFVPVHMSSYTGPLELPPPLLFLTKVTQDTMTIIKIKATPVDIPIRNVLRKPEDQTLGFSLSQYGSVITETVTTFEISPVLLKSSIALTITK</sequence>
<dbReference type="OrthoDB" id="10021899at2759"/>
<evidence type="ECO:0000313" key="1">
    <source>
        <dbReference type="EMBL" id="CAC5417574.1"/>
    </source>
</evidence>
<protein>
    <submittedName>
        <fullName evidence="1">Uncharacterized protein</fullName>
    </submittedName>
</protein>
<dbReference type="AlphaFoldDB" id="A0A6J8EA37"/>
<keyword evidence="2" id="KW-1185">Reference proteome</keyword>
<dbReference type="EMBL" id="CACVKT020008764">
    <property type="protein sequence ID" value="CAC5417574.1"/>
    <property type="molecule type" value="Genomic_DNA"/>
</dbReference>
<proteinExistence type="predicted"/>
<gene>
    <name evidence="1" type="ORF">MCOR_50068</name>
</gene>
<reference evidence="1 2" key="1">
    <citation type="submission" date="2020-06" db="EMBL/GenBank/DDBJ databases">
        <authorList>
            <person name="Li R."/>
            <person name="Bekaert M."/>
        </authorList>
    </citation>
    <scope>NUCLEOTIDE SEQUENCE [LARGE SCALE GENOMIC DNA]</scope>
    <source>
        <strain evidence="2">wild</strain>
    </source>
</reference>
<organism evidence="1 2">
    <name type="scientific">Mytilus coruscus</name>
    <name type="common">Sea mussel</name>
    <dbReference type="NCBI Taxonomy" id="42192"/>
    <lineage>
        <taxon>Eukaryota</taxon>
        <taxon>Metazoa</taxon>
        <taxon>Spiralia</taxon>
        <taxon>Lophotrochozoa</taxon>
        <taxon>Mollusca</taxon>
        <taxon>Bivalvia</taxon>
        <taxon>Autobranchia</taxon>
        <taxon>Pteriomorphia</taxon>
        <taxon>Mytilida</taxon>
        <taxon>Mytiloidea</taxon>
        <taxon>Mytilidae</taxon>
        <taxon>Mytilinae</taxon>
        <taxon>Mytilus</taxon>
    </lineage>
</organism>
<evidence type="ECO:0000313" key="2">
    <source>
        <dbReference type="Proteomes" id="UP000507470"/>
    </source>
</evidence>
<accession>A0A6J8EA37</accession>